<feature type="region of interest" description="Disordered" evidence="2">
    <location>
        <begin position="170"/>
        <end position="219"/>
    </location>
</feature>
<evidence type="ECO:0000256" key="2">
    <source>
        <dbReference type="SAM" id="MobiDB-lite"/>
    </source>
</evidence>
<protein>
    <submittedName>
        <fullName evidence="4">Cupin domain containing protein</fullName>
    </submittedName>
</protein>
<dbReference type="GO" id="GO:0046872">
    <property type="term" value="F:metal ion binding"/>
    <property type="evidence" value="ECO:0007669"/>
    <property type="project" value="UniProtKB-KW"/>
</dbReference>
<dbReference type="InterPro" id="IPR014710">
    <property type="entry name" value="RmlC-like_jellyroll"/>
</dbReference>
<dbReference type="Proteomes" id="UP000383932">
    <property type="component" value="Unassembled WGS sequence"/>
</dbReference>
<dbReference type="AlphaFoldDB" id="A0A5N5QGJ6"/>
<reference evidence="4 5" key="1">
    <citation type="journal article" date="2019" name="Fungal Biol. Biotechnol.">
        <title>Draft genome sequence of fastidious pathogen Ceratobasidium theobromae, which causes vascular-streak dieback in Theobroma cacao.</title>
        <authorList>
            <person name="Ali S.S."/>
            <person name="Asman A."/>
            <person name="Shao J."/>
            <person name="Firmansyah A.P."/>
            <person name="Susilo A.W."/>
            <person name="Rosmana A."/>
            <person name="McMahon P."/>
            <person name="Junaid M."/>
            <person name="Guest D."/>
            <person name="Kheng T.Y."/>
            <person name="Meinhardt L.W."/>
            <person name="Bailey B.A."/>
        </authorList>
    </citation>
    <scope>NUCLEOTIDE SEQUENCE [LARGE SCALE GENOMIC DNA]</scope>
    <source>
        <strain evidence="4 5">CT2</strain>
    </source>
</reference>
<keyword evidence="1" id="KW-0479">Metal-binding</keyword>
<dbReference type="SUPFAM" id="SSF51182">
    <property type="entry name" value="RmlC-like cupins"/>
    <property type="match status" value="1"/>
</dbReference>
<dbReference type="CDD" id="cd02224">
    <property type="entry name" value="cupin_SPO2919-like"/>
    <property type="match status" value="1"/>
</dbReference>
<dbReference type="Pfam" id="PF07883">
    <property type="entry name" value="Cupin_2"/>
    <property type="match status" value="1"/>
</dbReference>
<dbReference type="OrthoDB" id="10263073at2759"/>
<evidence type="ECO:0000313" key="5">
    <source>
        <dbReference type="Proteomes" id="UP000383932"/>
    </source>
</evidence>
<name>A0A5N5QGJ6_9AGAM</name>
<dbReference type="Gene3D" id="2.60.120.10">
    <property type="entry name" value="Jelly Rolls"/>
    <property type="match status" value="2"/>
</dbReference>
<comment type="caution">
    <text evidence="4">The sequence shown here is derived from an EMBL/GenBank/DDBJ whole genome shotgun (WGS) entry which is preliminary data.</text>
</comment>
<keyword evidence="5" id="KW-1185">Reference proteome</keyword>
<evidence type="ECO:0000313" key="4">
    <source>
        <dbReference type="EMBL" id="KAB5590417.1"/>
    </source>
</evidence>
<gene>
    <name evidence="4" type="ORF">CTheo_6134</name>
</gene>
<dbReference type="InterPro" id="IPR013096">
    <property type="entry name" value="Cupin_2"/>
</dbReference>
<evidence type="ECO:0000256" key="1">
    <source>
        <dbReference type="ARBA" id="ARBA00022723"/>
    </source>
</evidence>
<accession>A0A5N5QGJ6</accession>
<dbReference type="InterPro" id="IPR011051">
    <property type="entry name" value="RmlC_Cupin_sf"/>
</dbReference>
<dbReference type="EMBL" id="SSOP01000171">
    <property type="protein sequence ID" value="KAB5590417.1"/>
    <property type="molecule type" value="Genomic_DNA"/>
</dbReference>
<evidence type="ECO:0000259" key="3">
    <source>
        <dbReference type="Pfam" id="PF07883"/>
    </source>
</evidence>
<dbReference type="InterPro" id="IPR051610">
    <property type="entry name" value="GPI/OXD"/>
</dbReference>
<feature type="domain" description="Cupin type-2" evidence="3">
    <location>
        <begin position="62"/>
        <end position="123"/>
    </location>
</feature>
<organism evidence="4 5">
    <name type="scientific">Ceratobasidium theobromae</name>
    <dbReference type="NCBI Taxonomy" id="1582974"/>
    <lineage>
        <taxon>Eukaryota</taxon>
        <taxon>Fungi</taxon>
        <taxon>Dikarya</taxon>
        <taxon>Basidiomycota</taxon>
        <taxon>Agaricomycotina</taxon>
        <taxon>Agaricomycetes</taxon>
        <taxon>Cantharellales</taxon>
        <taxon>Ceratobasidiaceae</taxon>
        <taxon>Ceratobasidium</taxon>
    </lineage>
</organism>
<dbReference type="PANTHER" id="PTHR35848">
    <property type="entry name" value="OXALATE-BINDING PROTEIN"/>
    <property type="match status" value="1"/>
</dbReference>
<proteinExistence type="predicted"/>
<sequence>MLSRLFRYAAMSLLGRASDRPSYVVNAASLLRPTDKGGEMHTMVAPLGPLGLGSDRWGIHLESLSHGTRSSVPHAHSARDEFVYVVSGSGHVWLDGVIYDVGPGDCVGFPAGTGEAHAFIKDGVPDAGWIDDYEEKVKGPPLVLLVIGENGRNDRVWYPRGTHEHPNKMCPQQNWWPDPPPRAQGPHSGWPLKPRRQQPIYSDPDNKYGPPTSLDPPPAAFWPTTGRVLHAKVMPAPCPFVLGAASAMLSAFTGLSGRFEVTKLRLPPGLSSHSAPAVMPTPSAGEAPDAVARARGDTVVYVLEGQGKLHVWEAHATLSARADGTKIKTETTRITEGDCSVFPGGSGLAWSVTNSALQGSKEDLDILIVEENIPGDEVVHPCARDVADARDRVIKEGGKWWDKVHPTRT</sequence>